<evidence type="ECO:0000259" key="1">
    <source>
        <dbReference type="Pfam" id="PF03184"/>
    </source>
</evidence>
<name>A0A0D0DDQ2_9AGAM</name>
<dbReference type="EMBL" id="KN828027">
    <property type="protein sequence ID" value="KIK75550.1"/>
    <property type="molecule type" value="Genomic_DNA"/>
</dbReference>
<keyword evidence="3" id="KW-1185">Reference proteome</keyword>
<sequence>MNQAKRHILLLVDNFSGHSISYEPSNIRLEFFEPNMTPFVQPCDAGIIRCFKALYRRNFSRRAIDLDEAGDREIYKIDLLKAMVMAKEAWRSVTPETIQNCWNHTHIQPESYAVNGGLDSLVDLPSSSQSTTPHTDPLAWKIIYEFATTDLSLPNAEIQLKAHLGNRFIDADSGHPVVLMHQLYCK</sequence>
<dbReference type="InParanoid" id="A0A0D0DDQ2"/>
<evidence type="ECO:0000313" key="2">
    <source>
        <dbReference type="EMBL" id="KIK75550.1"/>
    </source>
</evidence>
<dbReference type="HOGENOM" id="CLU_088458_4_0_1"/>
<organism evidence="2 3">
    <name type="scientific">Paxillus rubicundulus Ve08.2h10</name>
    <dbReference type="NCBI Taxonomy" id="930991"/>
    <lineage>
        <taxon>Eukaryota</taxon>
        <taxon>Fungi</taxon>
        <taxon>Dikarya</taxon>
        <taxon>Basidiomycota</taxon>
        <taxon>Agaricomycotina</taxon>
        <taxon>Agaricomycetes</taxon>
        <taxon>Agaricomycetidae</taxon>
        <taxon>Boletales</taxon>
        <taxon>Paxilineae</taxon>
        <taxon>Paxillaceae</taxon>
        <taxon>Paxillus</taxon>
    </lineage>
</organism>
<dbReference type="Proteomes" id="UP000054538">
    <property type="component" value="Unassembled WGS sequence"/>
</dbReference>
<dbReference type="PANTHER" id="PTHR19303:SF73">
    <property type="entry name" value="PROTEIN PDC2"/>
    <property type="match status" value="1"/>
</dbReference>
<dbReference type="STRING" id="930991.A0A0D0DDQ2"/>
<dbReference type="OrthoDB" id="162969at2759"/>
<dbReference type="InterPro" id="IPR050863">
    <property type="entry name" value="CenT-Element_Derived"/>
</dbReference>
<gene>
    <name evidence="2" type="ORF">PAXRUDRAFT_172512</name>
</gene>
<dbReference type="GO" id="GO:0005634">
    <property type="term" value="C:nucleus"/>
    <property type="evidence" value="ECO:0007669"/>
    <property type="project" value="TreeGrafter"/>
</dbReference>
<evidence type="ECO:0000313" key="3">
    <source>
        <dbReference type="Proteomes" id="UP000054538"/>
    </source>
</evidence>
<reference evidence="2 3" key="1">
    <citation type="submission" date="2014-04" db="EMBL/GenBank/DDBJ databases">
        <authorList>
            <consortium name="DOE Joint Genome Institute"/>
            <person name="Kuo A."/>
            <person name="Kohler A."/>
            <person name="Jargeat P."/>
            <person name="Nagy L.G."/>
            <person name="Floudas D."/>
            <person name="Copeland A."/>
            <person name="Barry K.W."/>
            <person name="Cichocki N."/>
            <person name="Veneault-Fourrey C."/>
            <person name="LaButti K."/>
            <person name="Lindquist E.A."/>
            <person name="Lipzen A."/>
            <person name="Lundell T."/>
            <person name="Morin E."/>
            <person name="Murat C."/>
            <person name="Sun H."/>
            <person name="Tunlid A."/>
            <person name="Henrissat B."/>
            <person name="Grigoriev I.V."/>
            <person name="Hibbett D.S."/>
            <person name="Martin F."/>
            <person name="Nordberg H.P."/>
            <person name="Cantor M.N."/>
            <person name="Hua S.X."/>
        </authorList>
    </citation>
    <scope>NUCLEOTIDE SEQUENCE [LARGE SCALE GENOMIC DNA]</scope>
    <source>
        <strain evidence="2 3">Ve08.2h10</strain>
    </source>
</reference>
<proteinExistence type="predicted"/>
<protein>
    <recommendedName>
        <fullName evidence="1">DDE-1 domain-containing protein</fullName>
    </recommendedName>
</protein>
<dbReference type="AlphaFoldDB" id="A0A0D0DDQ2"/>
<dbReference type="GO" id="GO:0003677">
    <property type="term" value="F:DNA binding"/>
    <property type="evidence" value="ECO:0007669"/>
    <property type="project" value="TreeGrafter"/>
</dbReference>
<feature type="domain" description="DDE-1" evidence="1">
    <location>
        <begin position="3"/>
        <end position="102"/>
    </location>
</feature>
<accession>A0A0D0DDQ2</accession>
<reference evidence="3" key="2">
    <citation type="submission" date="2015-01" db="EMBL/GenBank/DDBJ databases">
        <title>Evolutionary Origins and Diversification of the Mycorrhizal Mutualists.</title>
        <authorList>
            <consortium name="DOE Joint Genome Institute"/>
            <consortium name="Mycorrhizal Genomics Consortium"/>
            <person name="Kohler A."/>
            <person name="Kuo A."/>
            <person name="Nagy L.G."/>
            <person name="Floudas D."/>
            <person name="Copeland A."/>
            <person name="Barry K.W."/>
            <person name="Cichocki N."/>
            <person name="Veneault-Fourrey C."/>
            <person name="LaButti K."/>
            <person name="Lindquist E.A."/>
            <person name="Lipzen A."/>
            <person name="Lundell T."/>
            <person name="Morin E."/>
            <person name="Murat C."/>
            <person name="Riley R."/>
            <person name="Ohm R."/>
            <person name="Sun H."/>
            <person name="Tunlid A."/>
            <person name="Henrissat B."/>
            <person name="Grigoriev I.V."/>
            <person name="Hibbett D.S."/>
            <person name="Martin F."/>
        </authorList>
    </citation>
    <scope>NUCLEOTIDE SEQUENCE [LARGE SCALE GENOMIC DNA]</scope>
    <source>
        <strain evidence="3">Ve08.2h10</strain>
    </source>
</reference>
<dbReference type="PANTHER" id="PTHR19303">
    <property type="entry name" value="TRANSPOSON"/>
    <property type="match status" value="1"/>
</dbReference>
<dbReference type="Pfam" id="PF03184">
    <property type="entry name" value="DDE_1"/>
    <property type="match status" value="1"/>
</dbReference>
<dbReference type="InterPro" id="IPR004875">
    <property type="entry name" value="DDE_SF_endonuclease_dom"/>
</dbReference>